<feature type="domain" description="Vitamin K epoxide reductase" evidence="12">
    <location>
        <begin position="35"/>
        <end position="176"/>
    </location>
</feature>
<evidence type="ECO:0000313" key="14">
    <source>
        <dbReference type="Proteomes" id="UP001479933"/>
    </source>
</evidence>
<comment type="subcellular location">
    <subcellularLocation>
        <location evidence="1">Membrane</location>
        <topology evidence="1">Multi-pass membrane protein</topology>
    </subcellularLocation>
</comment>
<evidence type="ECO:0000256" key="11">
    <source>
        <dbReference type="SAM" id="Phobius"/>
    </source>
</evidence>
<feature type="transmembrane region" description="Helical" evidence="11">
    <location>
        <begin position="189"/>
        <end position="210"/>
    </location>
</feature>
<keyword evidence="6" id="KW-0560">Oxidoreductase</keyword>
<keyword evidence="5 11" id="KW-1133">Transmembrane helix</keyword>
<evidence type="ECO:0000313" key="13">
    <source>
        <dbReference type="EMBL" id="WYY05859.1"/>
    </source>
</evidence>
<dbReference type="RefSeq" id="WP_066165431.1">
    <property type="nucleotide sequence ID" value="NZ_CP136137.1"/>
</dbReference>
<feature type="region of interest" description="Disordered" evidence="10">
    <location>
        <begin position="1"/>
        <end position="29"/>
    </location>
</feature>
<dbReference type="EMBL" id="CP136137">
    <property type="protein sequence ID" value="WYY05859.1"/>
    <property type="molecule type" value="Genomic_DNA"/>
</dbReference>
<evidence type="ECO:0000259" key="12">
    <source>
        <dbReference type="SMART" id="SM00756"/>
    </source>
</evidence>
<feature type="transmembrane region" description="Helical" evidence="11">
    <location>
        <begin position="36"/>
        <end position="57"/>
    </location>
</feature>
<keyword evidence="9" id="KW-0676">Redox-active center</keyword>
<dbReference type="InterPro" id="IPR038354">
    <property type="entry name" value="VKOR_sf"/>
</dbReference>
<comment type="similarity">
    <text evidence="2">Belongs to the VKOR family.</text>
</comment>
<feature type="transmembrane region" description="Helical" evidence="11">
    <location>
        <begin position="151"/>
        <end position="177"/>
    </location>
</feature>
<dbReference type="Proteomes" id="UP001479933">
    <property type="component" value="Chromosome"/>
</dbReference>
<keyword evidence="3 11" id="KW-0812">Transmembrane</keyword>
<dbReference type="InterPro" id="IPR012932">
    <property type="entry name" value="VKOR"/>
</dbReference>
<evidence type="ECO:0000256" key="3">
    <source>
        <dbReference type="ARBA" id="ARBA00022692"/>
    </source>
</evidence>
<evidence type="ECO:0000256" key="10">
    <source>
        <dbReference type="SAM" id="MobiDB-lite"/>
    </source>
</evidence>
<keyword evidence="14" id="KW-1185">Reference proteome</keyword>
<keyword evidence="8" id="KW-1015">Disulfide bond</keyword>
<dbReference type="Gene3D" id="1.20.1440.130">
    <property type="entry name" value="VKOR domain"/>
    <property type="match status" value="1"/>
</dbReference>
<evidence type="ECO:0000256" key="4">
    <source>
        <dbReference type="ARBA" id="ARBA00022719"/>
    </source>
</evidence>
<evidence type="ECO:0000256" key="6">
    <source>
        <dbReference type="ARBA" id="ARBA00023002"/>
    </source>
</evidence>
<evidence type="ECO:0000256" key="2">
    <source>
        <dbReference type="ARBA" id="ARBA00006214"/>
    </source>
</evidence>
<keyword evidence="4" id="KW-0874">Quinone</keyword>
<keyword evidence="7 11" id="KW-0472">Membrane</keyword>
<proteinExistence type="inferred from homology"/>
<name>A0ABZ2TYT9_9ACTN</name>
<evidence type="ECO:0000256" key="5">
    <source>
        <dbReference type="ARBA" id="ARBA00022989"/>
    </source>
</evidence>
<feature type="transmembrane region" description="Helical" evidence="11">
    <location>
        <begin position="99"/>
        <end position="117"/>
    </location>
</feature>
<dbReference type="Pfam" id="PF07884">
    <property type="entry name" value="VKOR"/>
    <property type="match status" value="1"/>
</dbReference>
<evidence type="ECO:0000256" key="8">
    <source>
        <dbReference type="ARBA" id="ARBA00023157"/>
    </source>
</evidence>
<organism evidence="13 14">
    <name type="scientific">Gordonia hydrophobica</name>
    <dbReference type="NCBI Taxonomy" id="40516"/>
    <lineage>
        <taxon>Bacteria</taxon>
        <taxon>Bacillati</taxon>
        <taxon>Actinomycetota</taxon>
        <taxon>Actinomycetes</taxon>
        <taxon>Mycobacteriales</taxon>
        <taxon>Gordoniaceae</taxon>
        <taxon>Gordonia</taxon>
    </lineage>
</organism>
<accession>A0ABZ2TYT9</accession>
<dbReference type="InterPro" id="IPR041714">
    <property type="entry name" value="VKOR_Actinobacteria"/>
</dbReference>
<sequence>MSDAAETASVTPAADEPESPAASTGSFWSQPRSAPIATGWVLLVTGALGMAAAIALLLDRIQLLIDPSFVPACSINPIISCGSVMVTEQGKFFGFPNPMLGLPAFAVILVTAVLTLGRVRLPRWYWLGQAIVTFLGQIFVGYLIFQSLYRIHALCPYCMVVWTIVPIIFLLSMSRVLPDGHRGRSMREWLWMLLPLYYVVVISMITVEFWDYWKTLI</sequence>
<dbReference type="CDD" id="cd12922">
    <property type="entry name" value="VKOR_5"/>
    <property type="match status" value="1"/>
</dbReference>
<evidence type="ECO:0000256" key="7">
    <source>
        <dbReference type="ARBA" id="ARBA00023136"/>
    </source>
</evidence>
<gene>
    <name evidence="13" type="ORF">RVF87_12260</name>
</gene>
<reference evidence="13 14" key="1">
    <citation type="journal article" date="2023" name="Virus Evol.">
        <title>Computational host range prediction-The good, the bad, and the ugly.</title>
        <authorList>
            <person name="Howell A.A."/>
            <person name="Versoza C.J."/>
            <person name="Pfeifer S.P."/>
        </authorList>
    </citation>
    <scope>NUCLEOTIDE SEQUENCE [LARGE SCALE GENOMIC DNA]</scope>
    <source>
        <strain evidence="13 14">1610/1b</strain>
    </source>
</reference>
<feature type="transmembrane region" description="Helical" evidence="11">
    <location>
        <begin position="124"/>
        <end position="145"/>
    </location>
</feature>
<evidence type="ECO:0000256" key="9">
    <source>
        <dbReference type="ARBA" id="ARBA00023284"/>
    </source>
</evidence>
<evidence type="ECO:0000256" key="1">
    <source>
        <dbReference type="ARBA" id="ARBA00004141"/>
    </source>
</evidence>
<protein>
    <submittedName>
        <fullName evidence="13">Vitamin K epoxide reductase family protein</fullName>
    </submittedName>
</protein>
<dbReference type="SMART" id="SM00756">
    <property type="entry name" value="VKc"/>
    <property type="match status" value="1"/>
</dbReference>